<dbReference type="GO" id="GO:0000166">
    <property type="term" value="F:nucleotide binding"/>
    <property type="evidence" value="ECO:0007669"/>
    <property type="project" value="UniProtKB-KW"/>
</dbReference>
<keyword evidence="8" id="KW-1185">Reference proteome</keyword>
<feature type="domain" description="Disease resistance N-terminal" evidence="6">
    <location>
        <begin position="8"/>
        <end position="93"/>
    </location>
</feature>
<dbReference type="Gramene" id="TraesCS7A02G567300.1">
    <property type="protein sequence ID" value="TraesCS7A02G567300.1.cds1"/>
    <property type="gene ID" value="TraesCS7A02G567300"/>
</dbReference>
<dbReference type="STRING" id="4565.A0A3B6RPU5"/>
<comment type="similarity">
    <text evidence="1">Belongs to the disease resistance NB-LRR family.</text>
</comment>
<dbReference type="SMR" id="A0A3B6RPU5"/>
<evidence type="ECO:0000313" key="8">
    <source>
        <dbReference type="Proteomes" id="UP000019116"/>
    </source>
</evidence>
<dbReference type="Gramene" id="TraesSTA7A03G04033980.1">
    <property type="protein sequence ID" value="TraesSTA7A03G04033980.1.CDS1"/>
    <property type="gene ID" value="TraesSTA7A03G04033980"/>
</dbReference>
<dbReference type="Gramene" id="TraesJUL7A03G04077310.1">
    <property type="protein sequence ID" value="TraesJUL7A03G04077310.1.CDS1"/>
    <property type="gene ID" value="TraesJUL7A03G04077310"/>
</dbReference>
<reference evidence="7" key="2">
    <citation type="submission" date="2018-10" db="UniProtKB">
        <authorList>
            <consortium name="EnsemblPlants"/>
        </authorList>
    </citation>
    <scope>IDENTIFICATION</scope>
</reference>
<evidence type="ECO:0000256" key="2">
    <source>
        <dbReference type="ARBA" id="ARBA00022614"/>
    </source>
</evidence>
<protein>
    <recommendedName>
        <fullName evidence="6">Disease resistance N-terminal domain-containing protein</fullName>
    </recommendedName>
</protein>
<keyword evidence="4" id="KW-0547">Nucleotide-binding</keyword>
<dbReference type="OrthoDB" id="767398at2759"/>
<dbReference type="RefSeq" id="XP_044425669.1">
    <property type="nucleotide sequence ID" value="XM_044569734.1"/>
</dbReference>
<evidence type="ECO:0000256" key="1">
    <source>
        <dbReference type="ARBA" id="ARBA00008894"/>
    </source>
</evidence>
<organism evidence="7">
    <name type="scientific">Triticum aestivum</name>
    <name type="common">Wheat</name>
    <dbReference type="NCBI Taxonomy" id="4565"/>
    <lineage>
        <taxon>Eukaryota</taxon>
        <taxon>Viridiplantae</taxon>
        <taxon>Streptophyta</taxon>
        <taxon>Embryophyta</taxon>
        <taxon>Tracheophyta</taxon>
        <taxon>Spermatophyta</taxon>
        <taxon>Magnoliopsida</taxon>
        <taxon>Liliopsida</taxon>
        <taxon>Poales</taxon>
        <taxon>Poaceae</taxon>
        <taxon>BOP clade</taxon>
        <taxon>Pooideae</taxon>
        <taxon>Triticodae</taxon>
        <taxon>Triticeae</taxon>
        <taxon>Triticinae</taxon>
        <taxon>Triticum</taxon>
    </lineage>
</organism>
<evidence type="ECO:0000313" key="7">
    <source>
        <dbReference type="EnsemblPlants" id="TraesCS7A02G567300.1.cds1"/>
    </source>
</evidence>
<dbReference type="PaxDb" id="4565-Traes_7AL_31D419F83.1"/>
<accession>A0A3B6RPU5</accession>
<evidence type="ECO:0000256" key="4">
    <source>
        <dbReference type="ARBA" id="ARBA00022741"/>
    </source>
</evidence>
<keyword evidence="3" id="KW-0677">Repeat</keyword>
<dbReference type="GO" id="GO:0006952">
    <property type="term" value="P:defense response"/>
    <property type="evidence" value="ECO:0007669"/>
    <property type="project" value="UniProtKB-KW"/>
</dbReference>
<dbReference type="Gramene" id="TraesCS7A03G1385600.1">
    <property type="protein sequence ID" value="TraesCS7A03G1385600.1.CDS1"/>
    <property type="gene ID" value="TraesCS7A03G1385600"/>
</dbReference>
<name>A0A3B6RPU5_WHEAT</name>
<evidence type="ECO:0000256" key="3">
    <source>
        <dbReference type="ARBA" id="ARBA00022737"/>
    </source>
</evidence>
<dbReference type="CDD" id="cd14798">
    <property type="entry name" value="RX-CC_like"/>
    <property type="match status" value="1"/>
</dbReference>
<keyword evidence="2" id="KW-0433">Leucine-rich repeat</keyword>
<dbReference type="InterPro" id="IPR038005">
    <property type="entry name" value="RX-like_CC"/>
</dbReference>
<dbReference type="GeneID" id="123149938"/>
<evidence type="ECO:0000259" key="6">
    <source>
        <dbReference type="Pfam" id="PF18052"/>
    </source>
</evidence>
<dbReference type="InterPro" id="IPR041118">
    <property type="entry name" value="Rx_N"/>
</dbReference>
<reference evidence="7" key="1">
    <citation type="submission" date="2018-08" db="EMBL/GenBank/DDBJ databases">
        <authorList>
            <person name="Rossello M."/>
        </authorList>
    </citation>
    <scope>NUCLEOTIDE SEQUENCE [LARGE SCALE GENOMIC DNA]</scope>
    <source>
        <strain evidence="7">cv. Chinese Spring</strain>
    </source>
</reference>
<dbReference type="Proteomes" id="UP000019116">
    <property type="component" value="Chromosome 7A"/>
</dbReference>
<dbReference type="EnsemblPlants" id="TraesCS7A02G567300.1">
    <property type="protein sequence ID" value="TraesCS7A02G567300.1.cds1"/>
    <property type="gene ID" value="TraesCS7A02G567300"/>
</dbReference>
<dbReference type="Gene3D" id="1.20.5.4130">
    <property type="match status" value="1"/>
</dbReference>
<keyword evidence="5" id="KW-0611">Plant defense</keyword>
<proteinExistence type="inferred from homology"/>
<sequence>MAMVLDAFVSYLVDMLTQAARDEVKTMLGVSGEIDKMGDKLRDLKNFLADADRRNLTDETVQDWVGQLKRAMYEATDILDLCQLKAMKHGSSSVNAGCFNPLLFCMRNPFHAHEIGTRIKALNQRLDDIKERSVALNFINHGSYEDHSSNTHASRHGNPSLGLCIWAMHTATLLIIVTRPNKVIQQ</sequence>
<dbReference type="Gramene" id="TraesLDM7A03G04041910.1">
    <property type="protein sequence ID" value="TraesLDM7A03G04041910.1.CDS1"/>
    <property type="gene ID" value="TraesLDM7A03G04041910"/>
</dbReference>
<dbReference type="AlphaFoldDB" id="A0A3B6RPU5"/>
<dbReference type="OMA" id="NFINHGS"/>
<dbReference type="RefSeq" id="XP_044425670.1">
    <property type="nucleotide sequence ID" value="XM_044569735.1"/>
</dbReference>
<gene>
    <name evidence="7" type="primary">LOC123149938</name>
</gene>
<dbReference type="Pfam" id="PF18052">
    <property type="entry name" value="Rx_N"/>
    <property type="match status" value="1"/>
</dbReference>
<evidence type="ECO:0000256" key="5">
    <source>
        <dbReference type="ARBA" id="ARBA00022821"/>
    </source>
</evidence>